<organism evidence="3 4">
    <name type="scientific">Paramagnetospirillum magnetotacticum MS-1</name>
    <dbReference type="NCBI Taxonomy" id="272627"/>
    <lineage>
        <taxon>Bacteria</taxon>
        <taxon>Pseudomonadati</taxon>
        <taxon>Pseudomonadota</taxon>
        <taxon>Alphaproteobacteria</taxon>
        <taxon>Rhodospirillales</taxon>
        <taxon>Magnetospirillaceae</taxon>
        <taxon>Paramagnetospirillum</taxon>
    </lineage>
</organism>
<reference evidence="3 4" key="1">
    <citation type="submission" date="2015-01" db="EMBL/GenBank/DDBJ databases">
        <title>Genome Sequence of Magnetospirillum magnetotacticum Strain MS-1.</title>
        <authorList>
            <person name="Marinov G.K."/>
            <person name="Smalley M.D."/>
            <person name="DeSalvo G."/>
        </authorList>
    </citation>
    <scope>NUCLEOTIDE SEQUENCE [LARGE SCALE GENOMIC DNA]</scope>
    <source>
        <strain evidence="3 4">MS-1</strain>
    </source>
</reference>
<feature type="transmembrane region" description="Helical" evidence="2">
    <location>
        <begin position="12"/>
        <end position="31"/>
    </location>
</feature>
<proteinExistence type="predicted"/>
<dbReference type="RefSeq" id="WP_041039505.1">
    <property type="nucleotide sequence ID" value="NZ_JXSL01000016.1"/>
</dbReference>
<dbReference type="EMBL" id="JXSL01000016">
    <property type="protein sequence ID" value="KIM00413.1"/>
    <property type="molecule type" value="Genomic_DNA"/>
</dbReference>
<sequence length="145" mass="15043">MMDFLIPLPWRIAAAALVVAVITATFAWLWAERAGLKADNDRLTANAATLVAAGAAKDKALADLLANHAADLAAIASRQTKETAVRATTTRIIREEIAHALPEDDQPVRGALAAAVDRLRNPAAGDGAGAQGDPPQAPGGPDRPR</sequence>
<gene>
    <name evidence="3" type="ORF">CCC_01824</name>
</gene>
<accession>A0A0C2UFW5</accession>
<evidence type="ECO:0000256" key="2">
    <source>
        <dbReference type="SAM" id="Phobius"/>
    </source>
</evidence>
<comment type="caution">
    <text evidence="3">The sequence shown here is derived from an EMBL/GenBank/DDBJ whole genome shotgun (WGS) entry which is preliminary data.</text>
</comment>
<evidence type="ECO:0000256" key="1">
    <source>
        <dbReference type="SAM" id="MobiDB-lite"/>
    </source>
</evidence>
<name>A0A0C2UFW5_PARME</name>
<dbReference type="AlphaFoldDB" id="A0A0C2UFW5"/>
<feature type="region of interest" description="Disordered" evidence="1">
    <location>
        <begin position="120"/>
        <end position="145"/>
    </location>
</feature>
<dbReference type="Proteomes" id="UP000031971">
    <property type="component" value="Unassembled WGS sequence"/>
</dbReference>
<keyword evidence="4" id="KW-1185">Reference proteome</keyword>
<keyword evidence="2" id="KW-1133">Transmembrane helix</keyword>
<keyword evidence="2" id="KW-0472">Membrane</keyword>
<protein>
    <submittedName>
        <fullName evidence="3">Uncharacterized protein</fullName>
    </submittedName>
</protein>
<dbReference type="STRING" id="272627.CCC_01824"/>
<evidence type="ECO:0000313" key="4">
    <source>
        <dbReference type="Proteomes" id="UP000031971"/>
    </source>
</evidence>
<keyword evidence="2" id="KW-0812">Transmembrane</keyword>
<evidence type="ECO:0000313" key="3">
    <source>
        <dbReference type="EMBL" id="KIM00413.1"/>
    </source>
</evidence>